<dbReference type="HOGENOM" id="CLU_2922728_0_0_1"/>
<organism evidence="2">
    <name type="scientific">Fusarium oxysporum f. sp. conglutinans race 2 54008</name>
    <dbReference type="NCBI Taxonomy" id="1089457"/>
    <lineage>
        <taxon>Eukaryota</taxon>
        <taxon>Fungi</taxon>
        <taxon>Dikarya</taxon>
        <taxon>Ascomycota</taxon>
        <taxon>Pezizomycotina</taxon>
        <taxon>Sordariomycetes</taxon>
        <taxon>Hypocreomycetidae</taxon>
        <taxon>Hypocreales</taxon>
        <taxon>Nectriaceae</taxon>
        <taxon>Fusarium</taxon>
        <taxon>Fusarium oxysporum species complex</taxon>
    </lineage>
</organism>
<evidence type="ECO:0000313" key="2">
    <source>
        <dbReference type="EMBL" id="EXL65659.1"/>
    </source>
</evidence>
<dbReference type="EMBL" id="JH659122">
    <property type="protein sequence ID" value="EXL65659.1"/>
    <property type="molecule type" value="Genomic_DNA"/>
</dbReference>
<keyword evidence="1" id="KW-0732">Signal</keyword>
<reference evidence="2" key="2">
    <citation type="submission" date="2012-05" db="EMBL/GenBank/DDBJ databases">
        <title>The Genome Annotation of Fusarium oxysporum PHW808.</title>
        <authorList>
            <consortium name="The Broad Institute Genomics Platform"/>
            <person name="Ma L.-J."/>
            <person name="Corby-Kistler H."/>
            <person name="Broz K."/>
            <person name="Gale L.R."/>
            <person name="Jonkers W."/>
            <person name="O'Donnell K."/>
            <person name="Ploetz R."/>
            <person name="Steinberg C."/>
            <person name="Schwartz D.C."/>
            <person name="VanEtten H."/>
            <person name="Zhou S."/>
            <person name="Young S.K."/>
            <person name="Zeng Q."/>
            <person name="Gargeya S."/>
            <person name="Fitzgerald M."/>
            <person name="Abouelleil A."/>
            <person name="Alvarado L."/>
            <person name="Chapman S.B."/>
            <person name="Gainer-Dewar J."/>
            <person name="Goldberg J."/>
            <person name="Griggs A."/>
            <person name="Gujja S."/>
            <person name="Hansen M."/>
            <person name="Howarth C."/>
            <person name="Imamovic A."/>
            <person name="Ireland A."/>
            <person name="Larimer J."/>
            <person name="McCowan C."/>
            <person name="Murphy C."/>
            <person name="Pearson M."/>
            <person name="Poon T.W."/>
            <person name="Priest M."/>
            <person name="Roberts A."/>
            <person name="Saif S."/>
            <person name="Shea T."/>
            <person name="Sykes S."/>
            <person name="Wortman J."/>
            <person name="Nusbaum C."/>
            <person name="Birren B."/>
        </authorList>
    </citation>
    <scope>NUCLEOTIDE SEQUENCE</scope>
    <source>
        <strain evidence="2">54008</strain>
    </source>
</reference>
<protein>
    <submittedName>
        <fullName evidence="2">Uncharacterized protein</fullName>
    </submittedName>
</protein>
<name>X0HWZ4_FUSOX</name>
<dbReference type="Proteomes" id="UP000030676">
    <property type="component" value="Unassembled WGS sequence"/>
</dbReference>
<reference evidence="2" key="1">
    <citation type="submission" date="2011-11" db="EMBL/GenBank/DDBJ databases">
        <title>The Genome Sequence of Fusarium oxysporum PHW808.</title>
        <authorList>
            <consortium name="The Broad Institute Genome Sequencing Platform"/>
            <person name="Ma L.-J."/>
            <person name="Gale L.R."/>
            <person name="Schwartz D.C."/>
            <person name="Zhou S."/>
            <person name="Corby-Kistler H."/>
            <person name="Young S.K."/>
            <person name="Zeng Q."/>
            <person name="Gargeya S."/>
            <person name="Fitzgerald M."/>
            <person name="Haas B."/>
            <person name="Abouelleil A."/>
            <person name="Alvarado L."/>
            <person name="Arachchi H.M."/>
            <person name="Berlin A."/>
            <person name="Brown A."/>
            <person name="Chapman S.B."/>
            <person name="Chen Z."/>
            <person name="Dunbar C."/>
            <person name="Freedman E."/>
            <person name="Gearin G."/>
            <person name="Goldberg J."/>
            <person name="Griggs A."/>
            <person name="Gujja S."/>
            <person name="Heiman D."/>
            <person name="Howarth C."/>
            <person name="Larson L."/>
            <person name="Lui A."/>
            <person name="MacDonald P.J.P."/>
            <person name="Montmayeur A."/>
            <person name="Murphy C."/>
            <person name="Neiman D."/>
            <person name="Pearson M."/>
            <person name="Priest M."/>
            <person name="Roberts A."/>
            <person name="Saif S."/>
            <person name="Shea T."/>
            <person name="Shenoy N."/>
            <person name="Sisk P."/>
            <person name="Stolte C."/>
            <person name="Sykes S."/>
            <person name="Wortman J."/>
            <person name="Nusbaum C."/>
            <person name="Birren B."/>
        </authorList>
    </citation>
    <scope>NUCLEOTIDE SEQUENCE [LARGE SCALE GENOMIC DNA]</scope>
    <source>
        <strain evidence="2">54008</strain>
    </source>
</reference>
<sequence length="61" mass="6805">MFLLLFLLIFFARLLLPQWQGLAEDITGRAYNVTCTIDIIAYEVLKAVDVCDLADNIASVA</sequence>
<feature type="signal peptide" evidence="1">
    <location>
        <begin position="1"/>
        <end position="23"/>
    </location>
</feature>
<evidence type="ECO:0000256" key="1">
    <source>
        <dbReference type="SAM" id="SignalP"/>
    </source>
</evidence>
<dbReference type="AlphaFoldDB" id="X0HWZ4"/>
<feature type="chain" id="PRO_5004939355" evidence="1">
    <location>
        <begin position="24"/>
        <end position="61"/>
    </location>
</feature>
<gene>
    <name evidence="2" type="ORF">FOPG_18121</name>
</gene>
<accession>X0HWZ4</accession>
<proteinExistence type="predicted"/>